<keyword evidence="2" id="KW-0408">Iron</keyword>
<evidence type="ECO:0000256" key="3">
    <source>
        <dbReference type="SAM" id="SignalP"/>
    </source>
</evidence>
<dbReference type="PIRSF" id="PIRSF002825">
    <property type="entry name" value="CfbpA"/>
    <property type="match status" value="1"/>
</dbReference>
<dbReference type="NCBIfam" id="TIGR03261">
    <property type="entry name" value="phnS2"/>
    <property type="match status" value="1"/>
</dbReference>
<organism evidence="4 5">
    <name type="scientific">Azospirillum thermophilum</name>
    <dbReference type="NCBI Taxonomy" id="2202148"/>
    <lineage>
        <taxon>Bacteria</taxon>
        <taxon>Pseudomonadati</taxon>
        <taxon>Pseudomonadota</taxon>
        <taxon>Alphaproteobacteria</taxon>
        <taxon>Rhodospirillales</taxon>
        <taxon>Azospirillaceae</taxon>
        <taxon>Azospirillum</taxon>
    </lineage>
</organism>
<dbReference type="AlphaFoldDB" id="A0A2S2CKG4"/>
<feature type="chain" id="PRO_5015728313" evidence="3">
    <location>
        <begin position="29"/>
        <end position="346"/>
    </location>
</feature>
<feature type="binding site" evidence="2">
    <location>
        <position position="231"/>
    </location>
    <ligand>
        <name>Fe cation</name>
        <dbReference type="ChEBI" id="CHEBI:24875"/>
    </ligand>
</feature>
<dbReference type="GO" id="GO:0015888">
    <property type="term" value="P:thiamine transport"/>
    <property type="evidence" value="ECO:0007669"/>
    <property type="project" value="TreeGrafter"/>
</dbReference>
<sequence length="346" mass="37088">MTLRIAPFGLTLAAATVALVTGMDSAGAATKLTVYTALENEQLAPYKKSFEADNPGVEIEWVRDSTGVITAKLLAEKDNPRADVVWGVAASSLMILDKQGMLQPYAPKGVEALKPAFRDAKAPPAWVGMDAWMAAICFNTVEAEKKKLPKPTSWADLLKPEYKGQVVMPNPASSGTGFLAVSGWLQTMGQDKGWAYMDKLNDNVAVYTHSGSKPCKMAAAGEYAIGISIEYTGAQQKTKGAPIDVILASEGAGWEMEATAIVKGTKNLGAAQKLADWAASKKASELYVTFYQVTAHPGVTKDTPNYPKDAEASMIKNNDFAWAAANRDAILAEWAKRYNAKSEPKS</sequence>
<dbReference type="GO" id="GO:0030975">
    <property type="term" value="F:thiamine binding"/>
    <property type="evidence" value="ECO:0007669"/>
    <property type="project" value="TreeGrafter"/>
</dbReference>
<accession>A0A2S2CKG4</accession>
<feature type="signal peptide" evidence="3">
    <location>
        <begin position="1"/>
        <end position="28"/>
    </location>
</feature>
<reference evidence="5" key="1">
    <citation type="submission" date="2018-05" db="EMBL/GenBank/DDBJ databases">
        <title>Azospirillum thermophila sp. nov., a novel isolated from hot spring.</title>
        <authorList>
            <person name="Zhao Z."/>
        </authorList>
    </citation>
    <scope>NUCLEOTIDE SEQUENCE [LARGE SCALE GENOMIC DNA]</scope>
    <source>
        <strain evidence="5">CFH 70021</strain>
    </source>
</reference>
<dbReference type="OrthoDB" id="9766989at2"/>
<dbReference type="KEGG" id="azz:DEW08_01225"/>
<name>A0A2S2CKG4_9PROT</name>
<keyword evidence="2" id="KW-0479">Metal-binding</keyword>
<dbReference type="InterPro" id="IPR026045">
    <property type="entry name" value="Ferric-bd"/>
</dbReference>
<evidence type="ECO:0000313" key="4">
    <source>
        <dbReference type="EMBL" id="AWK84984.1"/>
    </source>
</evidence>
<keyword evidence="5" id="KW-1185">Reference proteome</keyword>
<dbReference type="GO" id="GO:0030976">
    <property type="term" value="F:thiamine pyrophosphate binding"/>
    <property type="evidence" value="ECO:0007669"/>
    <property type="project" value="TreeGrafter"/>
</dbReference>
<dbReference type="InterPro" id="IPR017663">
    <property type="entry name" value="ABC_2-AEP-bd"/>
</dbReference>
<dbReference type="SUPFAM" id="SSF53850">
    <property type="entry name" value="Periplasmic binding protein-like II"/>
    <property type="match status" value="1"/>
</dbReference>
<evidence type="ECO:0000256" key="2">
    <source>
        <dbReference type="PIRSR" id="PIRSR002825-1"/>
    </source>
</evidence>
<dbReference type="Pfam" id="PF13343">
    <property type="entry name" value="SBP_bac_6"/>
    <property type="match status" value="1"/>
</dbReference>
<dbReference type="GO" id="GO:0046872">
    <property type="term" value="F:metal ion binding"/>
    <property type="evidence" value="ECO:0007669"/>
    <property type="project" value="UniProtKB-KW"/>
</dbReference>
<dbReference type="Proteomes" id="UP000245629">
    <property type="component" value="Chromosome 1"/>
</dbReference>
<dbReference type="GO" id="GO:0030288">
    <property type="term" value="C:outer membrane-bounded periplasmic space"/>
    <property type="evidence" value="ECO:0007669"/>
    <property type="project" value="TreeGrafter"/>
</dbReference>
<dbReference type="RefSeq" id="WP_109323790.1">
    <property type="nucleotide sequence ID" value="NZ_CP029352.1"/>
</dbReference>
<dbReference type="CDD" id="cd13544">
    <property type="entry name" value="PBP2_Fbp_like_1"/>
    <property type="match status" value="1"/>
</dbReference>
<evidence type="ECO:0000256" key="1">
    <source>
        <dbReference type="ARBA" id="ARBA00022729"/>
    </source>
</evidence>
<keyword evidence="1 3" id="KW-0732">Signal</keyword>
<gene>
    <name evidence="4" type="ORF">DEW08_01225</name>
</gene>
<dbReference type="Gene3D" id="3.40.190.10">
    <property type="entry name" value="Periplasmic binding protein-like II"/>
    <property type="match status" value="2"/>
</dbReference>
<dbReference type="PANTHER" id="PTHR30006:SF2">
    <property type="entry name" value="ABC TRANSPORTER SUBSTRATE-BINDING PROTEIN"/>
    <property type="match status" value="1"/>
</dbReference>
<dbReference type="PANTHER" id="PTHR30006">
    <property type="entry name" value="THIAMINE-BINDING PERIPLASMIC PROTEIN-RELATED"/>
    <property type="match status" value="1"/>
</dbReference>
<protein>
    <submittedName>
        <fullName evidence="4">Putative 2-aminoethylphosphonate ABC transporter substrate-binding protein</fullName>
    </submittedName>
</protein>
<evidence type="ECO:0000313" key="5">
    <source>
        <dbReference type="Proteomes" id="UP000245629"/>
    </source>
</evidence>
<proteinExistence type="predicted"/>
<dbReference type="EMBL" id="CP029352">
    <property type="protein sequence ID" value="AWK84984.1"/>
    <property type="molecule type" value="Genomic_DNA"/>
</dbReference>